<dbReference type="Pfam" id="PF00481">
    <property type="entry name" value="PP2C"/>
    <property type="match status" value="1"/>
</dbReference>
<comment type="cofactor">
    <cofactor evidence="2">
        <name>Mg(2+)</name>
        <dbReference type="ChEBI" id="CHEBI:18420"/>
    </cofactor>
</comment>
<dbReference type="SMART" id="SM00332">
    <property type="entry name" value="PP2Cc"/>
    <property type="match status" value="1"/>
</dbReference>
<feature type="region of interest" description="Disordered" evidence="11">
    <location>
        <begin position="352"/>
        <end position="375"/>
    </location>
</feature>
<dbReference type="InterPro" id="IPR001932">
    <property type="entry name" value="PPM-type_phosphatase-like_dom"/>
</dbReference>
<evidence type="ECO:0000256" key="6">
    <source>
        <dbReference type="ARBA" id="ARBA00022801"/>
    </source>
</evidence>
<evidence type="ECO:0000256" key="9">
    <source>
        <dbReference type="RuleBase" id="RU003465"/>
    </source>
</evidence>
<evidence type="ECO:0000256" key="8">
    <source>
        <dbReference type="ARBA" id="ARBA00023211"/>
    </source>
</evidence>
<dbReference type="InterPro" id="IPR036457">
    <property type="entry name" value="PPM-type-like_dom_sf"/>
</dbReference>
<keyword evidence="10" id="KW-0175">Coiled coil</keyword>
<keyword evidence="6 9" id="KW-0378">Hydrolase</keyword>
<evidence type="ECO:0000313" key="14">
    <source>
        <dbReference type="Proteomes" id="UP001152799"/>
    </source>
</evidence>
<dbReference type="SUPFAM" id="SSF81606">
    <property type="entry name" value="PP2C-like"/>
    <property type="match status" value="1"/>
</dbReference>
<evidence type="ECO:0000259" key="12">
    <source>
        <dbReference type="PROSITE" id="PS51746"/>
    </source>
</evidence>
<evidence type="ECO:0000313" key="13">
    <source>
        <dbReference type="EMBL" id="CAG9762473.1"/>
    </source>
</evidence>
<dbReference type="Proteomes" id="UP001152799">
    <property type="component" value="Chromosome 11"/>
</dbReference>
<feature type="domain" description="PPM-type phosphatase" evidence="12">
    <location>
        <begin position="23"/>
        <end position="286"/>
    </location>
</feature>
<reference evidence="13" key="1">
    <citation type="submission" date="2022-01" db="EMBL/GenBank/DDBJ databases">
        <authorList>
            <person name="King R."/>
        </authorList>
    </citation>
    <scope>NUCLEOTIDE SEQUENCE</scope>
</reference>
<comment type="cofactor">
    <cofactor evidence="1">
        <name>Mn(2+)</name>
        <dbReference type="ChEBI" id="CHEBI:29035"/>
    </cofactor>
</comment>
<organism evidence="13 14">
    <name type="scientific">Ceutorhynchus assimilis</name>
    <name type="common">cabbage seed weevil</name>
    <dbReference type="NCBI Taxonomy" id="467358"/>
    <lineage>
        <taxon>Eukaryota</taxon>
        <taxon>Metazoa</taxon>
        <taxon>Ecdysozoa</taxon>
        <taxon>Arthropoda</taxon>
        <taxon>Hexapoda</taxon>
        <taxon>Insecta</taxon>
        <taxon>Pterygota</taxon>
        <taxon>Neoptera</taxon>
        <taxon>Endopterygota</taxon>
        <taxon>Coleoptera</taxon>
        <taxon>Polyphaga</taxon>
        <taxon>Cucujiformia</taxon>
        <taxon>Curculionidae</taxon>
        <taxon>Ceutorhynchinae</taxon>
        <taxon>Ceutorhynchus</taxon>
    </lineage>
</organism>
<feature type="coiled-coil region" evidence="10">
    <location>
        <begin position="292"/>
        <end position="345"/>
    </location>
</feature>
<evidence type="ECO:0000256" key="1">
    <source>
        <dbReference type="ARBA" id="ARBA00001936"/>
    </source>
</evidence>
<evidence type="ECO:0000256" key="2">
    <source>
        <dbReference type="ARBA" id="ARBA00001946"/>
    </source>
</evidence>
<dbReference type="PROSITE" id="PS01032">
    <property type="entry name" value="PPM_1"/>
    <property type="match status" value="1"/>
</dbReference>
<dbReference type="EC" id="3.1.3.16" evidence="4"/>
<evidence type="ECO:0000256" key="5">
    <source>
        <dbReference type="ARBA" id="ARBA00022723"/>
    </source>
</evidence>
<keyword evidence="8" id="KW-0464">Manganese</keyword>
<dbReference type="OrthoDB" id="10264738at2759"/>
<keyword evidence="14" id="KW-1185">Reference proteome</keyword>
<sequence>MGQTLSEPVTAKDTTVVRSSVFRVGSSCMQGWRINMEDSHTHLLSMPDDPDTAFFGVYDGHGGAKISDFAGKHLHKFMVNREEYRDGKIAEALKRAFLEFDQAMLEEESLKNEQSGSTAVVVVVKDKKLYCANIGDSRAIGCANGRLEKLSYDHKPNNLEEYERITDAGGWVDCNRVNGNLALSRAFGDYVFKRDSSRTAEEQIVIALPDVIEKELTPDWDFMVLACDGIWDVMSDEDVLAFVIEKIANGLEPEDICEGLMMRCLSPDCHMAGLGCDNMTVVIVVFLHGKPYQEVIEKCKSYMDDLKVLEKEQEPPSVPVAQESIKDLEKESNNIEEANKVKEINNIEEDTKIEEAANKPSKNTCPGRCLSKQKE</sequence>
<dbReference type="InterPro" id="IPR000222">
    <property type="entry name" value="PP2C_BS"/>
</dbReference>
<keyword evidence="5" id="KW-0479">Metal-binding</keyword>
<accession>A0A9N9MF72</accession>
<proteinExistence type="inferred from homology"/>
<dbReference type="GO" id="GO:0004722">
    <property type="term" value="F:protein serine/threonine phosphatase activity"/>
    <property type="evidence" value="ECO:0007669"/>
    <property type="project" value="UniProtKB-EC"/>
</dbReference>
<gene>
    <name evidence="13" type="ORF">CEUTPL_LOCUS3152</name>
</gene>
<evidence type="ECO:0000256" key="7">
    <source>
        <dbReference type="ARBA" id="ARBA00022912"/>
    </source>
</evidence>
<evidence type="ECO:0000256" key="10">
    <source>
        <dbReference type="SAM" id="Coils"/>
    </source>
</evidence>
<name>A0A9N9MF72_9CUCU</name>
<dbReference type="AlphaFoldDB" id="A0A9N9MF72"/>
<evidence type="ECO:0000256" key="11">
    <source>
        <dbReference type="SAM" id="MobiDB-lite"/>
    </source>
</evidence>
<dbReference type="CDD" id="cd00143">
    <property type="entry name" value="PP2Cc"/>
    <property type="match status" value="1"/>
</dbReference>
<protein>
    <recommendedName>
        <fullName evidence="4">protein-serine/threonine phosphatase</fullName>
        <ecNumber evidence="4">3.1.3.16</ecNumber>
    </recommendedName>
</protein>
<dbReference type="FunFam" id="3.60.40.10:FF:000016">
    <property type="entry name" value="Protein phosphatase 2C"/>
    <property type="match status" value="1"/>
</dbReference>
<dbReference type="PANTHER" id="PTHR13832">
    <property type="entry name" value="PROTEIN PHOSPHATASE 2C"/>
    <property type="match status" value="1"/>
</dbReference>
<evidence type="ECO:0000256" key="4">
    <source>
        <dbReference type="ARBA" id="ARBA00013081"/>
    </source>
</evidence>
<dbReference type="EMBL" id="OU892287">
    <property type="protein sequence ID" value="CAG9762473.1"/>
    <property type="molecule type" value="Genomic_DNA"/>
</dbReference>
<keyword evidence="7 9" id="KW-0904">Protein phosphatase</keyword>
<comment type="similarity">
    <text evidence="3 9">Belongs to the PP2C family.</text>
</comment>
<dbReference type="Gene3D" id="3.60.40.10">
    <property type="entry name" value="PPM-type phosphatase domain"/>
    <property type="match status" value="1"/>
</dbReference>
<dbReference type="GO" id="GO:0046872">
    <property type="term" value="F:metal ion binding"/>
    <property type="evidence" value="ECO:0007669"/>
    <property type="project" value="UniProtKB-KW"/>
</dbReference>
<dbReference type="PANTHER" id="PTHR13832:SF565">
    <property type="entry name" value="AT28366P-RELATED"/>
    <property type="match status" value="1"/>
</dbReference>
<dbReference type="InterPro" id="IPR015655">
    <property type="entry name" value="PP2C"/>
</dbReference>
<evidence type="ECO:0000256" key="3">
    <source>
        <dbReference type="ARBA" id="ARBA00006702"/>
    </source>
</evidence>
<dbReference type="PROSITE" id="PS51746">
    <property type="entry name" value="PPM_2"/>
    <property type="match status" value="1"/>
</dbReference>